<dbReference type="EMBL" id="QJSW01000011">
    <property type="protein sequence ID" value="PYE47797.1"/>
    <property type="molecule type" value="Genomic_DNA"/>
</dbReference>
<accession>A0A2V4W9G7</accession>
<dbReference type="Proteomes" id="UP000247790">
    <property type="component" value="Unassembled WGS sequence"/>
</dbReference>
<feature type="binding site" evidence="1">
    <location>
        <position position="3"/>
    </location>
    <ligand>
        <name>Mg(2+)</name>
        <dbReference type="ChEBI" id="CHEBI:18420"/>
        <label>1</label>
        <note>catalytic</note>
    </ligand>
</feature>
<dbReference type="Gene3D" id="3.30.540.10">
    <property type="entry name" value="Fructose-1,6-Bisphosphatase, subunit A, domain 1"/>
    <property type="match status" value="1"/>
</dbReference>
<dbReference type="SUPFAM" id="SSF56655">
    <property type="entry name" value="Carbohydrate phosphatase"/>
    <property type="match status" value="1"/>
</dbReference>
<proteinExistence type="predicted"/>
<keyword evidence="1" id="KW-0460">Magnesium</keyword>
<comment type="caution">
    <text evidence="2">The sequence shown here is derived from an EMBL/GenBank/DDBJ whole genome shotgun (WGS) entry which is preliminary data.</text>
</comment>
<dbReference type="PANTHER" id="PTHR20854">
    <property type="entry name" value="INOSITOL MONOPHOSPHATASE"/>
    <property type="match status" value="1"/>
</dbReference>
<dbReference type="GO" id="GO:0008934">
    <property type="term" value="F:inositol monophosphate 1-phosphatase activity"/>
    <property type="evidence" value="ECO:0007669"/>
    <property type="project" value="TreeGrafter"/>
</dbReference>
<dbReference type="Gene3D" id="3.40.190.80">
    <property type="match status" value="1"/>
</dbReference>
<evidence type="ECO:0000256" key="1">
    <source>
        <dbReference type="PIRSR" id="PIRSR600760-2"/>
    </source>
</evidence>
<protein>
    <submittedName>
        <fullName evidence="2">Inositol monophosphatase family protein</fullName>
    </submittedName>
</protein>
<dbReference type="GO" id="GO:0007165">
    <property type="term" value="P:signal transduction"/>
    <property type="evidence" value="ECO:0007669"/>
    <property type="project" value="TreeGrafter"/>
</dbReference>
<feature type="binding site" evidence="1">
    <location>
        <position position="130"/>
    </location>
    <ligand>
        <name>Mg(2+)</name>
        <dbReference type="ChEBI" id="CHEBI:18420"/>
        <label>1</label>
        <note>catalytic</note>
    </ligand>
</feature>
<dbReference type="GO" id="GO:0006020">
    <property type="term" value="P:inositol metabolic process"/>
    <property type="evidence" value="ECO:0007669"/>
    <property type="project" value="TreeGrafter"/>
</dbReference>
<reference evidence="2 3" key="1">
    <citation type="submission" date="2018-06" db="EMBL/GenBank/DDBJ databases">
        <title>Genomic Encyclopedia of Type Strains, Phase III (KMG-III): the genomes of soil and plant-associated and newly described type strains.</title>
        <authorList>
            <person name="Whitman W."/>
        </authorList>
    </citation>
    <scope>NUCLEOTIDE SEQUENCE [LARGE SCALE GENOMIC DNA]</scope>
    <source>
        <strain evidence="2 3">CECT 7022</strain>
    </source>
</reference>
<name>A0A2V4W9G7_PAEBA</name>
<gene>
    <name evidence="2" type="ORF">DFQ00_11196</name>
</gene>
<dbReference type="PRINTS" id="PR00377">
    <property type="entry name" value="IMPHPHTASES"/>
</dbReference>
<dbReference type="AlphaFoldDB" id="A0A2V4W9G7"/>
<feature type="binding site" evidence="1">
    <location>
        <position position="5"/>
    </location>
    <ligand>
        <name>Mg(2+)</name>
        <dbReference type="ChEBI" id="CHEBI:18420"/>
        <label>1</label>
        <note>catalytic</note>
    </ligand>
</feature>
<dbReference type="PANTHER" id="PTHR20854:SF4">
    <property type="entry name" value="INOSITOL-1-MONOPHOSPHATASE-RELATED"/>
    <property type="match status" value="1"/>
</dbReference>
<dbReference type="GO" id="GO:0046872">
    <property type="term" value="F:metal ion binding"/>
    <property type="evidence" value="ECO:0007669"/>
    <property type="project" value="UniProtKB-KW"/>
</dbReference>
<dbReference type="Pfam" id="PF00459">
    <property type="entry name" value="Inositol_P"/>
    <property type="match status" value="1"/>
</dbReference>
<keyword evidence="1" id="KW-0479">Metal-binding</keyword>
<sequence length="183" mass="20487">MIDPLDGTNNYGIGLPIFSVSITLIYRSEPVLGVIYEPIVDRLFVASQGNGASCNLIPMHVKSKKEIQKGTIGWIQGHQVQNEENAVRLRQHLDVHFKRVMRLWAPTLQWCMLAKGDIDGIVLYNSEGDDLYSGILMVKEAGAIVIDFDGHEFSGMSSEPYLIACHPAHREHFLNVVREGLSR</sequence>
<organism evidence="2 3">
    <name type="scientific">Paenibacillus barcinonensis</name>
    <dbReference type="NCBI Taxonomy" id="198119"/>
    <lineage>
        <taxon>Bacteria</taxon>
        <taxon>Bacillati</taxon>
        <taxon>Bacillota</taxon>
        <taxon>Bacilli</taxon>
        <taxon>Bacillales</taxon>
        <taxon>Paenibacillaceae</taxon>
        <taxon>Paenibacillus</taxon>
    </lineage>
</organism>
<comment type="cofactor">
    <cofactor evidence="1">
        <name>Mg(2+)</name>
        <dbReference type="ChEBI" id="CHEBI:18420"/>
    </cofactor>
</comment>
<evidence type="ECO:0000313" key="2">
    <source>
        <dbReference type="EMBL" id="PYE47797.1"/>
    </source>
</evidence>
<evidence type="ECO:0000313" key="3">
    <source>
        <dbReference type="Proteomes" id="UP000247790"/>
    </source>
</evidence>
<feature type="binding site" evidence="1">
    <location>
        <position position="6"/>
    </location>
    <ligand>
        <name>Mg(2+)</name>
        <dbReference type="ChEBI" id="CHEBI:18420"/>
        <label>1</label>
        <note>catalytic</note>
    </ligand>
</feature>
<dbReference type="InterPro" id="IPR000760">
    <property type="entry name" value="Inositol_monophosphatase-like"/>
</dbReference>